<proteinExistence type="predicted"/>
<dbReference type="AlphaFoldDB" id="A0A1M6Z2K7"/>
<dbReference type="STRING" id="1423959.SAMN05444407_10358"/>
<reference evidence="1 2" key="1">
    <citation type="submission" date="2016-11" db="EMBL/GenBank/DDBJ databases">
        <authorList>
            <person name="Jaros S."/>
            <person name="Januszkiewicz K."/>
            <person name="Wedrychowicz H."/>
        </authorList>
    </citation>
    <scope>NUCLEOTIDE SEQUENCE [LARGE SCALE GENOMIC DNA]</scope>
    <source>
        <strain evidence="1 2">DSM 27621</strain>
    </source>
</reference>
<accession>A0A1M6Z2K7</accession>
<organism evidence="1 2">
    <name type="scientific">Chryseobacterium contaminans</name>
    <dbReference type="NCBI Taxonomy" id="1423959"/>
    <lineage>
        <taxon>Bacteria</taxon>
        <taxon>Pseudomonadati</taxon>
        <taxon>Bacteroidota</taxon>
        <taxon>Flavobacteriia</taxon>
        <taxon>Flavobacteriales</taxon>
        <taxon>Weeksellaceae</taxon>
        <taxon>Chryseobacterium group</taxon>
        <taxon>Chryseobacterium</taxon>
    </lineage>
</organism>
<protein>
    <submittedName>
        <fullName evidence="1">Uncharacterized protein</fullName>
    </submittedName>
</protein>
<dbReference type="EMBL" id="FRBM01000003">
    <property type="protein sequence ID" value="SHL24667.1"/>
    <property type="molecule type" value="Genomic_DNA"/>
</dbReference>
<evidence type="ECO:0000313" key="1">
    <source>
        <dbReference type="EMBL" id="SHL24667.1"/>
    </source>
</evidence>
<evidence type="ECO:0000313" key="2">
    <source>
        <dbReference type="Proteomes" id="UP000184069"/>
    </source>
</evidence>
<gene>
    <name evidence="1" type="ORF">SAMN05444407_10358</name>
</gene>
<name>A0A1M6Z2K7_9FLAO</name>
<dbReference type="Proteomes" id="UP000184069">
    <property type="component" value="Unassembled WGS sequence"/>
</dbReference>
<sequence>MGMWFIFLRNTIMKTQELTQLLRERNFSETENKGSWFKDGTFIYSKEITHHIYLLYIIFEDNIQGLIAKFYDGTFIGKREPTEVMFYMSVKDKHDVDYFDKFLEVLLVE</sequence>